<evidence type="ECO:0000313" key="3">
    <source>
        <dbReference type="Proteomes" id="UP000527352"/>
    </source>
</evidence>
<dbReference type="Proteomes" id="UP000527352">
    <property type="component" value="Unassembled WGS sequence"/>
</dbReference>
<feature type="coiled-coil region" evidence="1">
    <location>
        <begin position="47"/>
        <end position="78"/>
    </location>
</feature>
<evidence type="ECO:0000256" key="1">
    <source>
        <dbReference type="SAM" id="Coils"/>
    </source>
</evidence>
<keyword evidence="3" id="KW-1185">Reference proteome</keyword>
<dbReference type="RefSeq" id="WP_168826775.1">
    <property type="nucleotide sequence ID" value="NZ_JABAEB010000011.1"/>
</dbReference>
<protein>
    <submittedName>
        <fullName evidence="2">Type III secretion protein</fullName>
    </submittedName>
</protein>
<evidence type="ECO:0000313" key="2">
    <source>
        <dbReference type="EMBL" id="NLQ24643.1"/>
    </source>
</evidence>
<keyword evidence="1" id="KW-0175">Coiled coil</keyword>
<reference evidence="2 3" key="1">
    <citation type="submission" date="2020-04" db="EMBL/GenBank/DDBJ databases">
        <title>The first description of lens atrophy caused by putative novel Shewanella sp. that is a new emerging pathogen for cultured rainbow trout?</title>
        <authorList>
            <person name="Saticioglu I.B."/>
            <person name="Duman M."/>
            <person name="Altun S."/>
        </authorList>
    </citation>
    <scope>NUCLEOTIDE SEQUENCE [LARGE SCALE GENOMIC DNA]</scope>
    <source>
        <strain evidence="2 3">S-1</strain>
    </source>
</reference>
<sequence>MNPFLIEVRPCELRREGHHLISATALHRASELADMEHLVRTRIAKALKKARRQRDAAQTRSEQILEQAQQDAQALSAQWQQQAKAVAIDEAISWHYNEAQLIQSLTDKLHANIAEQIKKVLTTWMQEHELSAFLIKRLSDQVCERVGQGALTLLVSNDDFAALAKAFDGRMTLQVSAELVSGQAELSSSTMTAKIDLNEHLQQLLAAFVPEPLKGVG</sequence>
<comment type="caution">
    <text evidence="2">The sequence shown here is derived from an EMBL/GenBank/DDBJ whole genome shotgun (WGS) entry which is preliminary data.</text>
</comment>
<proteinExistence type="predicted"/>
<gene>
    <name evidence="2" type="ORF">HGO26_17375</name>
</gene>
<dbReference type="EMBL" id="JABAEB010000011">
    <property type="protein sequence ID" value="NLQ24643.1"/>
    <property type="molecule type" value="Genomic_DNA"/>
</dbReference>
<organism evidence="2 3">
    <name type="scientific">Shewanella oncorhynchi</name>
    <dbReference type="NCBI Taxonomy" id="2726434"/>
    <lineage>
        <taxon>Bacteria</taxon>
        <taxon>Pseudomonadati</taxon>
        <taxon>Pseudomonadota</taxon>
        <taxon>Gammaproteobacteria</taxon>
        <taxon>Alteromonadales</taxon>
        <taxon>Shewanellaceae</taxon>
        <taxon>Shewanella</taxon>
    </lineage>
</organism>
<accession>A0ABX1KRU3</accession>
<dbReference type="Gene3D" id="1.20.5.2950">
    <property type="match status" value="1"/>
</dbReference>
<name>A0ABX1KRU3_9GAMM</name>